<feature type="domain" description="DUF5000" evidence="3">
    <location>
        <begin position="274"/>
        <end position="398"/>
    </location>
</feature>
<dbReference type="InterPro" id="IPR032527">
    <property type="entry name" value="DUF4959"/>
</dbReference>
<dbReference type="OrthoDB" id="1312186at2"/>
<dbReference type="EMBL" id="CP030041">
    <property type="protein sequence ID" value="AWW32763.1"/>
    <property type="molecule type" value="Genomic_DNA"/>
</dbReference>
<dbReference type="Pfam" id="PF16323">
    <property type="entry name" value="DUF4959"/>
    <property type="match status" value="1"/>
</dbReference>
<evidence type="ECO:0000256" key="1">
    <source>
        <dbReference type="SAM" id="MobiDB-lite"/>
    </source>
</evidence>
<dbReference type="RefSeq" id="WP_112786135.1">
    <property type="nucleotide sequence ID" value="NZ_CP030041.1"/>
</dbReference>
<feature type="domain" description="DUF4959" evidence="2">
    <location>
        <begin position="18"/>
        <end position="121"/>
    </location>
</feature>
<dbReference type="Pfam" id="PF16391">
    <property type="entry name" value="DUF5000"/>
    <property type="match status" value="1"/>
</dbReference>
<feature type="region of interest" description="Disordered" evidence="1">
    <location>
        <begin position="337"/>
        <end position="359"/>
    </location>
</feature>
<protein>
    <recommendedName>
        <fullName evidence="7">DUF4959 domain-containing protein</fullName>
    </recommendedName>
</protein>
<evidence type="ECO:0008006" key="7">
    <source>
        <dbReference type="Google" id="ProtNLM"/>
    </source>
</evidence>
<dbReference type="Pfam" id="PF17166">
    <property type="entry name" value="DUF5126"/>
    <property type="match status" value="1"/>
</dbReference>
<feature type="domain" description="DUF5126" evidence="4">
    <location>
        <begin position="123"/>
        <end position="222"/>
    </location>
</feature>
<evidence type="ECO:0000259" key="3">
    <source>
        <dbReference type="Pfam" id="PF16391"/>
    </source>
</evidence>
<reference evidence="5 6" key="1">
    <citation type="submission" date="2018-06" db="EMBL/GenBank/DDBJ databases">
        <title>Echinicola strongylocentroti sp. nov., isolated from a sea urchin Strongylocentrotus intermedius.</title>
        <authorList>
            <person name="Bae S.S."/>
        </authorList>
    </citation>
    <scope>NUCLEOTIDE SEQUENCE [LARGE SCALE GENOMIC DNA]</scope>
    <source>
        <strain evidence="5 6">MEBiC08714</strain>
    </source>
</reference>
<accession>A0A2Z4IR36</accession>
<gene>
    <name evidence="5" type="ORF">DN752_22920</name>
</gene>
<evidence type="ECO:0000313" key="6">
    <source>
        <dbReference type="Proteomes" id="UP000248688"/>
    </source>
</evidence>
<name>A0A2Z4IR36_9BACT</name>
<dbReference type="AlphaFoldDB" id="A0A2Z4IR36"/>
<keyword evidence="6" id="KW-1185">Reference proteome</keyword>
<dbReference type="Proteomes" id="UP000248688">
    <property type="component" value="Chromosome"/>
</dbReference>
<organism evidence="5 6">
    <name type="scientific">Echinicola strongylocentroti</name>
    <dbReference type="NCBI Taxonomy" id="1795355"/>
    <lineage>
        <taxon>Bacteria</taxon>
        <taxon>Pseudomonadati</taxon>
        <taxon>Bacteroidota</taxon>
        <taxon>Cytophagia</taxon>
        <taxon>Cytophagales</taxon>
        <taxon>Cyclobacteriaceae</taxon>
        <taxon>Echinicola</taxon>
    </lineage>
</organism>
<dbReference type="KEGG" id="est:DN752_22920"/>
<dbReference type="InterPro" id="IPR033431">
    <property type="entry name" value="DUF5126"/>
</dbReference>
<proteinExistence type="predicted"/>
<dbReference type="Gene3D" id="2.60.120.260">
    <property type="entry name" value="Galactose-binding domain-like"/>
    <property type="match status" value="1"/>
</dbReference>
<sequence length="403" mass="45655">MNINIKILAIFSLLACFSCEEEYIEPYPEDGVPPGKIGEVVVSNLPGGAKIEYATPQDEDALLVEAHYTRDDGKEVVTKSSIYKNFITVEGLREIKERQVSLIVVDRSNNKSEPVNVSINPEKAPIDQFYETMELVEDFGGVRLRFDNSNNLSAEILLYSEDDSGNLVYTQSTFVNNDQQNSIAFRGFDVRLQKFAVKVIDRWNNITDTYEEEITPLKESFIPIENFRDIFLTGDQEDAFGWVKTNMWNNTLGGNGFHTAQDEPGHVVAPYTESYHMFTMDLGTTVKLSRFKFWQRQGGWIFRHGNPRLFDLWGIDELPEDSNGSLEGWVKLVDNGEDFKPSGGPEGSNSAEDQAAAAAGEEFDCNVEAPPVRYIRFVNKESWSGGKFMHIMEINFWGQEVEQ</sequence>
<dbReference type="InterPro" id="IPR032164">
    <property type="entry name" value="DUF5000"/>
</dbReference>
<evidence type="ECO:0000259" key="2">
    <source>
        <dbReference type="Pfam" id="PF16323"/>
    </source>
</evidence>
<evidence type="ECO:0000313" key="5">
    <source>
        <dbReference type="EMBL" id="AWW32763.1"/>
    </source>
</evidence>
<evidence type="ECO:0000259" key="4">
    <source>
        <dbReference type="Pfam" id="PF17166"/>
    </source>
</evidence>